<sequence length="328" mass="36066">MFVSAYKFVNDRLEEFKSFVEKLTKIRAVGISFLCDGIMLLLFPVGDLSDYIGFPRYGDSENSLHCLTIGYRSCVSGLNFIKDPYDFNKSNQIMPKGCRINLNKLKDSPPDLQPKVVEKSSNNSNNSNSARQALSDALTEPLPSAVNATELIESTVAAAASVIKKSGVADVDLCVPHATKNPPEMRDQDLRLQHLPSLLPLNVPSVLDPRLIKMLQMTDLVGKNSNGQQPVEKPSSVERDLSSDMEKRAKGDVDLRVYQQPPPLHNASQKDKVTSRKVAPVSDSRHDFIAVHDTPLSPGPVILHRAAPVALPTLESGARRRRAVPPLK</sequence>
<feature type="compositionally biased region" description="Low complexity" evidence="1">
    <location>
        <begin position="120"/>
        <end position="129"/>
    </location>
</feature>
<reference evidence="3" key="1">
    <citation type="submission" date="2022-11" db="UniProtKB">
        <authorList>
            <consortium name="WormBaseParasite"/>
        </authorList>
    </citation>
    <scope>IDENTIFICATION</scope>
</reference>
<organism evidence="2 3">
    <name type="scientific">Romanomermis culicivorax</name>
    <name type="common">Nematode worm</name>
    <dbReference type="NCBI Taxonomy" id="13658"/>
    <lineage>
        <taxon>Eukaryota</taxon>
        <taxon>Metazoa</taxon>
        <taxon>Ecdysozoa</taxon>
        <taxon>Nematoda</taxon>
        <taxon>Enoplea</taxon>
        <taxon>Dorylaimia</taxon>
        <taxon>Mermithida</taxon>
        <taxon>Mermithoidea</taxon>
        <taxon>Mermithidae</taxon>
        <taxon>Romanomermis</taxon>
    </lineage>
</organism>
<evidence type="ECO:0000313" key="3">
    <source>
        <dbReference type="WBParaSite" id="nRc.2.0.1.t09181-RA"/>
    </source>
</evidence>
<evidence type="ECO:0000313" key="2">
    <source>
        <dbReference type="Proteomes" id="UP000887565"/>
    </source>
</evidence>
<dbReference type="AlphaFoldDB" id="A0A915I5Y8"/>
<accession>A0A915I5Y8</accession>
<dbReference type="Proteomes" id="UP000887565">
    <property type="component" value="Unplaced"/>
</dbReference>
<feature type="region of interest" description="Disordered" evidence="1">
    <location>
        <begin position="222"/>
        <end position="245"/>
    </location>
</feature>
<proteinExistence type="predicted"/>
<dbReference type="WBParaSite" id="nRc.2.0.1.t09181-RA">
    <property type="protein sequence ID" value="nRc.2.0.1.t09181-RA"/>
    <property type="gene ID" value="nRc.2.0.1.g09181"/>
</dbReference>
<feature type="region of interest" description="Disordered" evidence="1">
    <location>
        <begin position="259"/>
        <end position="279"/>
    </location>
</feature>
<feature type="region of interest" description="Disordered" evidence="1">
    <location>
        <begin position="104"/>
        <end position="137"/>
    </location>
</feature>
<name>A0A915I5Y8_ROMCU</name>
<feature type="compositionally biased region" description="Basic and acidic residues" evidence="1">
    <location>
        <begin position="235"/>
        <end position="245"/>
    </location>
</feature>
<protein>
    <submittedName>
        <fullName evidence="3">Uncharacterized protein</fullName>
    </submittedName>
</protein>
<evidence type="ECO:0000256" key="1">
    <source>
        <dbReference type="SAM" id="MobiDB-lite"/>
    </source>
</evidence>
<keyword evidence="2" id="KW-1185">Reference proteome</keyword>